<feature type="chain" id="PRO_5027079979" description="DUF922 domain-containing protein" evidence="2">
    <location>
        <begin position="22"/>
        <end position="227"/>
    </location>
</feature>
<evidence type="ECO:0008006" key="4">
    <source>
        <dbReference type="Google" id="ProtNLM"/>
    </source>
</evidence>
<evidence type="ECO:0000313" key="3">
    <source>
        <dbReference type="EMBL" id="CAA9210536.1"/>
    </source>
</evidence>
<feature type="region of interest" description="Disordered" evidence="1">
    <location>
        <begin position="207"/>
        <end position="227"/>
    </location>
</feature>
<gene>
    <name evidence="3" type="ORF">AVDCRST_MAG08-87</name>
</gene>
<keyword evidence="2" id="KW-0732">Signal</keyword>
<proteinExistence type="predicted"/>
<sequence>MKRAAILLAAAACLGAGAAAAAEPECPPPASPRVELALDDPEPSLDLGTGMDTLRAEAAAPRGAAFRHLGSTTSRVGWQSELEARVVSGSGRVCARPERVSISLRHLEHSVRIARELPRGGCLFRETEAHERRHVSVNRATLRRAAAEAEAAARTWAASAVGRGATEQSAMAALREGLRRAIAPAIDAMQAAREAAHREIDRPEEYQRLGRVCPDEQKAIGERPRRR</sequence>
<accession>A0A6J4H1M4</accession>
<name>A0A6J4H1M4_9PROT</name>
<feature type="signal peptide" evidence="2">
    <location>
        <begin position="1"/>
        <end position="21"/>
    </location>
</feature>
<evidence type="ECO:0000256" key="2">
    <source>
        <dbReference type="SAM" id="SignalP"/>
    </source>
</evidence>
<reference evidence="3" key="1">
    <citation type="submission" date="2020-02" db="EMBL/GenBank/DDBJ databases">
        <authorList>
            <person name="Meier V. D."/>
        </authorList>
    </citation>
    <scope>NUCLEOTIDE SEQUENCE</scope>
    <source>
        <strain evidence="3">AVDCRST_MAG08</strain>
    </source>
</reference>
<protein>
    <recommendedName>
        <fullName evidence="4">DUF922 domain-containing protein</fullName>
    </recommendedName>
</protein>
<dbReference type="EMBL" id="CADCTG010000011">
    <property type="protein sequence ID" value="CAA9210536.1"/>
    <property type="molecule type" value="Genomic_DNA"/>
</dbReference>
<evidence type="ECO:0000256" key="1">
    <source>
        <dbReference type="SAM" id="MobiDB-lite"/>
    </source>
</evidence>
<organism evidence="3">
    <name type="scientific">uncultured Acetobacteraceae bacterium</name>
    <dbReference type="NCBI Taxonomy" id="169975"/>
    <lineage>
        <taxon>Bacteria</taxon>
        <taxon>Pseudomonadati</taxon>
        <taxon>Pseudomonadota</taxon>
        <taxon>Alphaproteobacteria</taxon>
        <taxon>Acetobacterales</taxon>
        <taxon>Acetobacteraceae</taxon>
        <taxon>environmental samples</taxon>
    </lineage>
</organism>
<feature type="region of interest" description="Disordered" evidence="1">
    <location>
        <begin position="26"/>
        <end position="48"/>
    </location>
</feature>
<dbReference type="AlphaFoldDB" id="A0A6J4H1M4"/>